<dbReference type="CDD" id="cd06529">
    <property type="entry name" value="S24_LexA-like"/>
    <property type="match status" value="1"/>
</dbReference>
<dbReference type="InterPro" id="IPR036286">
    <property type="entry name" value="LexA/Signal_pep-like_sf"/>
</dbReference>
<dbReference type="Proteomes" id="UP000193346">
    <property type="component" value="Unassembled WGS sequence"/>
</dbReference>
<protein>
    <recommendedName>
        <fullName evidence="4">Peptidase S24/S26A/S26B/S26C domain-containing protein</fullName>
    </recommendedName>
</protein>
<sequence length="219" mass="24530">MDTRAIRRDNLRLLSEKYGGQRALAEAANLTPNQLNHIIGPNPVRNLGEQLARRIEANLKLPSGYLDLPHHTEDTNFSHGSSLIPIVDIVGDESDGSYKIVLLNEGIMTKQWAVERNLDPNNLFQYEMSDENMYPNILKGDSLIVDTKKKNITNSGVYVFFNNGIVSVKRFFFLLGNDVKIANDSADKTLYPDIATSYENLSLIQIIGQVVAIQRNLPS</sequence>
<gene>
    <name evidence="5" type="ORF">BV913_11980</name>
</gene>
<proteinExistence type="predicted"/>
<dbReference type="InterPro" id="IPR039418">
    <property type="entry name" value="LexA-like"/>
</dbReference>
<reference evidence="5 6" key="1">
    <citation type="submission" date="2017-01" db="EMBL/GenBank/DDBJ databases">
        <authorList>
            <person name="Wolfgang W.J."/>
            <person name="Cole J."/>
            <person name="Wroblewski D."/>
            <person name="Mcginnis J."/>
            <person name="Musser K.A."/>
        </authorList>
    </citation>
    <scope>NUCLEOTIDE SEQUENCE [LARGE SCALE GENOMIC DNA]</scope>
    <source>
        <strain evidence="5 6">93087</strain>
    </source>
</reference>
<evidence type="ECO:0000256" key="1">
    <source>
        <dbReference type="ARBA" id="ARBA00023015"/>
    </source>
</evidence>
<keyword evidence="1" id="KW-0805">Transcription regulation</keyword>
<dbReference type="PANTHER" id="PTHR40661:SF3">
    <property type="entry name" value="FELS-1 PROPHAGE TRANSCRIPTIONAL REGULATOR"/>
    <property type="match status" value="1"/>
</dbReference>
<name>A0ABX3WKB3_9NEIS</name>
<dbReference type="Gene3D" id="2.10.109.10">
    <property type="entry name" value="Umud Fragment, subunit A"/>
    <property type="match status" value="1"/>
</dbReference>
<accession>A0ABX3WKB3</accession>
<dbReference type="EMBL" id="MTAC01000049">
    <property type="protein sequence ID" value="OSI27611.1"/>
    <property type="molecule type" value="Genomic_DNA"/>
</dbReference>
<dbReference type="RefSeq" id="WP_085419005.1">
    <property type="nucleotide sequence ID" value="NZ_CP091509.1"/>
</dbReference>
<dbReference type="InterPro" id="IPR015927">
    <property type="entry name" value="Peptidase_S24_S26A/B/C"/>
</dbReference>
<evidence type="ECO:0000256" key="3">
    <source>
        <dbReference type="ARBA" id="ARBA00023163"/>
    </source>
</evidence>
<dbReference type="Pfam" id="PF00717">
    <property type="entry name" value="Peptidase_S24"/>
    <property type="match status" value="1"/>
</dbReference>
<dbReference type="PANTHER" id="PTHR40661">
    <property type="match status" value="1"/>
</dbReference>
<dbReference type="SUPFAM" id="SSF51306">
    <property type="entry name" value="LexA/Signal peptidase"/>
    <property type="match status" value="1"/>
</dbReference>
<evidence type="ECO:0000313" key="6">
    <source>
        <dbReference type="Proteomes" id="UP000193346"/>
    </source>
</evidence>
<evidence type="ECO:0000313" key="5">
    <source>
        <dbReference type="EMBL" id="OSI27611.1"/>
    </source>
</evidence>
<feature type="domain" description="Peptidase S24/S26A/S26B/S26C" evidence="4">
    <location>
        <begin position="111"/>
        <end position="211"/>
    </location>
</feature>
<keyword evidence="6" id="KW-1185">Reference proteome</keyword>
<organism evidence="5 6">
    <name type="scientific">Neisseria dumasiana</name>
    <dbReference type="NCBI Taxonomy" id="1931275"/>
    <lineage>
        <taxon>Bacteria</taxon>
        <taxon>Pseudomonadati</taxon>
        <taxon>Pseudomonadota</taxon>
        <taxon>Betaproteobacteria</taxon>
        <taxon>Neisseriales</taxon>
        <taxon>Neisseriaceae</taxon>
        <taxon>Neisseria</taxon>
    </lineage>
</organism>
<comment type="caution">
    <text evidence="5">The sequence shown here is derived from an EMBL/GenBank/DDBJ whole genome shotgun (WGS) entry which is preliminary data.</text>
</comment>
<keyword evidence="3" id="KW-0804">Transcription</keyword>
<evidence type="ECO:0000256" key="2">
    <source>
        <dbReference type="ARBA" id="ARBA00023125"/>
    </source>
</evidence>
<evidence type="ECO:0000259" key="4">
    <source>
        <dbReference type="Pfam" id="PF00717"/>
    </source>
</evidence>
<keyword evidence="2" id="KW-0238">DNA-binding</keyword>